<name>A0A4P9W1Y6_9FUNG</name>
<reference evidence="2" key="1">
    <citation type="journal article" date="2018" name="Nat. Microbiol.">
        <title>Leveraging single-cell genomics to expand the fungal tree of life.</title>
        <authorList>
            <person name="Ahrendt S.R."/>
            <person name="Quandt C.A."/>
            <person name="Ciobanu D."/>
            <person name="Clum A."/>
            <person name="Salamov A."/>
            <person name="Andreopoulos B."/>
            <person name="Cheng J.F."/>
            <person name="Woyke T."/>
            <person name="Pelin A."/>
            <person name="Henrissat B."/>
            <person name="Reynolds N.K."/>
            <person name="Benny G.L."/>
            <person name="Smith M.E."/>
            <person name="James T.Y."/>
            <person name="Grigoriev I.V."/>
        </authorList>
    </citation>
    <scope>NUCLEOTIDE SEQUENCE [LARGE SCALE GENOMIC DNA]</scope>
</reference>
<dbReference type="EMBL" id="KZ999930">
    <property type="protein sequence ID" value="RKO84600.1"/>
    <property type="molecule type" value="Genomic_DNA"/>
</dbReference>
<accession>A0A4P9W1Y6</accession>
<organism evidence="1 2">
    <name type="scientific">Blyttiomyces helicus</name>
    <dbReference type="NCBI Taxonomy" id="388810"/>
    <lineage>
        <taxon>Eukaryota</taxon>
        <taxon>Fungi</taxon>
        <taxon>Fungi incertae sedis</taxon>
        <taxon>Chytridiomycota</taxon>
        <taxon>Chytridiomycota incertae sedis</taxon>
        <taxon>Chytridiomycetes</taxon>
        <taxon>Chytridiomycetes incertae sedis</taxon>
        <taxon>Blyttiomyces</taxon>
    </lineage>
</organism>
<proteinExistence type="predicted"/>
<evidence type="ECO:0000313" key="1">
    <source>
        <dbReference type="EMBL" id="RKO84600.1"/>
    </source>
</evidence>
<gene>
    <name evidence="1" type="ORF">BDK51DRAFT_48862</name>
</gene>
<dbReference type="AlphaFoldDB" id="A0A4P9W1Y6"/>
<evidence type="ECO:0000313" key="2">
    <source>
        <dbReference type="Proteomes" id="UP000269721"/>
    </source>
</evidence>
<dbReference type="Proteomes" id="UP000269721">
    <property type="component" value="Unassembled WGS sequence"/>
</dbReference>
<sequence length="219" mass="23606">MFIRQCDPPSSVPSSTTMSATNLPRTCRTSGTDDSLIAFHSAAHKTPALAKPINPAWDSSSPSIFYTASLIWGAFQDAQEAFRDKGAILEADRPSLRVLHTQLTPSRPAWTDFVSGAALGWTLKTATTIDAAPSLSRLPARIRACVGGARGVMGMRQRTRLRARSCVRDHILGAVTESTGPNNQTSDAPLRFSSPFVPALLPSVHRNHRLGFSDARAIL</sequence>
<keyword evidence="2" id="KW-1185">Reference proteome</keyword>
<protein>
    <submittedName>
        <fullName evidence="1">Uncharacterized protein</fullName>
    </submittedName>
</protein>